<evidence type="ECO:0000256" key="2">
    <source>
        <dbReference type="ARBA" id="ARBA00023027"/>
    </source>
</evidence>
<evidence type="ECO:0000313" key="4">
    <source>
        <dbReference type="EMBL" id="MDI2031400.1"/>
    </source>
</evidence>
<sequence length="306" mass="31990">MSKLKMAVLPDPDGSAADVARRAGAEVVGLDEAEALAWTTSATAEFPAALPDSIRWVQLPSAGVEQWLDAGIIDDARTWTAAIGAYAAPVAEHALLLLLAGLRRMPDCVRATTWSKSELMPQVGTLGGAAVAIIGCGSIGRALIPPLRALGAEVVAVTRSGRDVPGAARTLAAADSGEVWSQADHVVIAAPATSDTRHLVGRDQLSRMRPGAWLVNVARGSVVDTDALVGALDEGRIGGAALDVTDPEPLPDDHPLWTHPRAIITPHIANPAVTLRRGFHERLAHNIAEHLAGRRPAGTVDLVRGY</sequence>
<keyword evidence="2" id="KW-0520">NAD</keyword>
<dbReference type="PANTHER" id="PTHR43333">
    <property type="entry name" value="2-HACID_DH_C DOMAIN-CONTAINING PROTEIN"/>
    <property type="match status" value="1"/>
</dbReference>
<name>A0ABT6PTR9_9PSEU</name>
<evidence type="ECO:0000259" key="3">
    <source>
        <dbReference type="Pfam" id="PF02826"/>
    </source>
</evidence>
<dbReference type="SUPFAM" id="SSF52283">
    <property type="entry name" value="Formate/glycerate dehydrogenase catalytic domain-like"/>
    <property type="match status" value="1"/>
</dbReference>
<keyword evidence="1" id="KW-0560">Oxidoreductase</keyword>
<dbReference type="EMBL" id="JASAOF010000017">
    <property type="protein sequence ID" value="MDI2031400.1"/>
    <property type="molecule type" value="Genomic_DNA"/>
</dbReference>
<gene>
    <name evidence="4" type="ORF">QFW96_22420</name>
</gene>
<accession>A0ABT6PTR9</accession>
<dbReference type="SUPFAM" id="SSF51735">
    <property type="entry name" value="NAD(P)-binding Rossmann-fold domains"/>
    <property type="match status" value="1"/>
</dbReference>
<dbReference type="Pfam" id="PF02826">
    <property type="entry name" value="2-Hacid_dh_C"/>
    <property type="match status" value="1"/>
</dbReference>
<keyword evidence="5" id="KW-1185">Reference proteome</keyword>
<dbReference type="CDD" id="cd12159">
    <property type="entry name" value="2-Hacid_dh_2"/>
    <property type="match status" value="1"/>
</dbReference>
<dbReference type="PANTHER" id="PTHR43333:SF1">
    <property type="entry name" value="D-ISOMER SPECIFIC 2-HYDROXYACID DEHYDROGENASE NAD-BINDING DOMAIN-CONTAINING PROTEIN"/>
    <property type="match status" value="1"/>
</dbReference>
<comment type="caution">
    <text evidence="4">The sequence shown here is derived from an EMBL/GenBank/DDBJ whole genome shotgun (WGS) entry which is preliminary data.</text>
</comment>
<dbReference type="InterPro" id="IPR006140">
    <property type="entry name" value="D-isomer_DH_NAD-bd"/>
</dbReference>
<organism evidence="4 5">
    <name type="scientific">Saccharopolyspora ipomoeae</name>
    <dbReference type="NCBI Taxonomy" id="3042027"/>
    <lineage>
        <taxon>Bacteria</taxon>
        <taxon>Bacillati</taxon>
        <taxon>Actinomycetota</taxon>
        <taxon>Actinomycetes</taxon>
        <taxon>Pseudonocardiales</taxon>
        <taxon>Pseudonocardiaceae</taxon>
        <taxon>Saccharopolyspora</taxon>
    </lineage>
</organism>
<reference evidence="4 5" key="1">
    <citation type="submission" date="2023-04" db="EMBL/GenBank/DDBJ databases">
        <title>Draft genome sequence of Saccharopolyspora sp. TS4A08 isolated from sweet potato rhizospheric soil.</title>
        <authorList>
            <person name="Suksaard P."/>
            <person name="Duangmal K."/>
        </authorList>
    </citation>
    <scope>NUCLEOTIDE SEQUENCE [LARGE SCALE GENOMIC DNA]</scope>
    <source>
        <strain evidence="4 5">TS4A08</strain>
    </source>
</reference>
<feature type="domain" description="D-isomer specific 2-hydroxyacid dehydrogenase NAD-binding" evidence="3">
    <location>
        <begin position="95"/>
        <end position="269"/>
    </location>
</feature>
<dbReference type="PROSITE" id="PS00671">
    <property type="entry name" value="D_2_HYDROXYACID_DH_3"/>
    <property type="match status" value="1"/>
</dbReference>
<evidence type="ECO:0000256" key="1">
    <source>
        <dbReference type="ARBA" id="ARBA00023002"/>
    </source>
</evidence>
<dbReference type="InterPro" id="IPR029753">
    <property type="entry name" value="D-isomer_DH_CS"/>
</dbReference>
<dbReference type="InterPro" id="IPR036291">
    <property type="entry name" value="NAD(P)-bd_dom_sf"/>
</dbReference>
<dbReference type="Gene3D" id="3.40.50.720">
    <property type="entry name" value="NAD(P)-binding Rossmann-like Domain"/>
    <property type="match status" value="2"/>
</dbReference>
<protein>
    <submittedName>
        <fullName evidence="4">D-isomer specific 2-hydroxyacid dehydrogenase family protein</fullName>
    </submittedName>
</protein>
<proteinExistence type="predicted"/>
<dbReference type="Proteomes" id="UP001237595">
    <property type="component" value="Unassembled WGS sequence"/>
</dbReference>
<evidence type="ECO:0000313" key="5">
    <source>
        <dbReference type="Proteomes" id="UP001237595"/>
    </source>
</evidence>
<dbReference type="RefSeq" id="WP_281457679.1">
    <property type="nucleotide sequence ID" value="NZ_JASAOF010000017.1"/>
</dbReference>